<dbReference type="SUPFAM" id="SSF52833">
    <property type="entry name" value="Thioredoxin-like"/>
    <property type="match status" value="3"/>
</dbReference>
<dbReference type="InterPro" id="IPR013766">
    <property type="entry name" value="Thioredoxin_domain"/>
</dbReference>
<dbReference type="InterPro" id="IPR005788">
    <property type="entry name" value="PDI_thioredoxin-like_dom"/>
</dbReference>
<keyword evidence="6" id="KW-0256">Endoplasmic reticulum</keyword>
<evidence type="ECO:0000256" key="2">
    <source>
        <dbReference type="ARBA" id="ARBA00006347"/>
    </source>
</evidence>
<evidence type="ECO:0000256" key="10">
    <source>
        <dbReference type="RuleBase" id="RU004208"/>
    </source>
</evidence>
<keyword evidence="5" id="KW-0677">Repeat</keyword>
<dbReference type="FunFam" id="3.40.30.10:FF:000032">
    <property type="entry name" value="Protein disulfide-isomerase A6 homolog"/>
    <property type="match status" value="1"/>
</dbReference>
<reference evidence="13 14" key="1">
    <citation type="submission" date="2019-07" db="EMBL/GenBank/DDBJ databases">
        <title>Annotation for the trematode Paragonimus westermani.</title>
        <authorList>
            <person name="Choi Y.-J."/>
        </authorList>
    </citation>
    <scope>NUCLEOTIDE SEQUENCE [LARGE SCALE GENOMIC DNA]</scope>
    <source>
        <strain evidence="13">180907_Pwestermani</strain>
    </source>
</reference>
<evidence type="ECO:0000256" key="7">
    <source>
        <dbReference type="ARBA" id="ARBA00023157"/>
    </source>
</evidence>
<evidence type="ECO:0000256" key="1">
    <source>
        <dbReference type="ARBA" id="ARBA00001182"/>
    </source>
</evidence>
<feature type="domain" description="Thioredoxin" evidence="12">
    <location>
        <begin position="8"/>
        <end position="129"/>
    </location>
</feature>
<dbReference type="OrthoDB" id="10264505at2759"/>
<dbReference type="Gene3D" id="3.40.30.10">
    <property type="entry name" value="Glutaredoxin"/>
    <property type="match status" value="3"/>
</dbReference>
<organism evidence="13 14">
    <name type="scientific">Paragonimus westermani</name>
    <dbReference type="NCBI Taxonomy" id="34504"/>
    <lineage>
        <taxon>Eukaryota</taxon>
        <taxon>Metazoa</taxon>
        <taxon>Spiralia</taxon>
        <taxon>Lophotrochozoa</taxon>
        <taxon>Platyhelminthes</taxon>
        <taxon>Trematoda</taxon>
        <taxon>Digenea</taxon>
        <taxon>Plagiorchiida</taxon>
        <taxon>Troglotremata</taxon>
        <taxon>Troglotrematidae</taxon>
        <taxon>Paragonimus</taxon>
    </lineage>
</organism>
<evidence type="ECO:0000313" key="14">
    <source>
        <dbReference type="Proteomes" id="UP000699462"/>
    </source>
</evidence>
<feature type="non-terminal residue" evidence="13">
    <location>
        <position position="442"/>
    </location>
</feature>
<dbReference type="GO" id="GO:0003756">
    <property type="term" value="F:protein disulfide isomerase activity"/>
    <property type="evidence" value="ECO:0007669"/>
    <property type="project" value="UniProtKB-EC"/>
</dbReference>
<keyword evidence="8" id="KW-0413">Isomerase</keyword>
<feature type="domain" description="Thioredoxin" evidence="12">
    <location>
        <begin position="134"/>
        <end position="280"/>
    </location>
</feature>
<feature type="region of interest" description="Disordered" evidence="11">
    <location>
        <begin position="146"/>
        <end position="168"/>
    </location>
</feature>
<accession>A0A8T0CYG0</accession>
<comment type="catalytic activity">
    <reaction evidence="1">
        <text>Catalyzes the rearrangement of -S-S- bonds in proteins.</text>
        <dbReference type="EC" id="5.3.4.1"/>
    </reaction>
</comment>
<evidence type="ECO:0000256" key="6">
    <source>
        <dbReference type="ARBA" id="ARBA00022824"/>
    </source>
</evidence>
<keyword evidence="14" id="KW-1185">Reference proteome</keyword>
<dbReference type="InterPro" id="IPR036249">
    <property type="entry name" value="Thioredoxin-like_sf"/>
</dbReference>
<comment type="similarity">
    <text evidence="2 10">Belongs to the protein disulfide isomerase family.</text>
</comment>
<evidence type="ECO:0000256" key="5">
    <source>
        <dbReference type="ARBA" id="ARBA00022737"/>
    </source>
</evidence>
<dbReference type="GO" id="GO:0005788">
    <property type="term" value="C:endoplasmic reticulum lumen"/>
    <property type="evidence" value="ECO:0007669"/>
    <property type="project" value="TreeGrafter"/>
</dbReference>
<dbReference type="PANTHER" id="PTHR45815:SF3">
    <property type="entry name" value="PROTEIN DISULFIDE-ISOMERASE A6"/>
    <property type="match status" value="1"/>
</dbReference>
<dbReference type="CDD" id="cd03001">
    <property type="entry name" value="PDI_a_P5"/>
    <property type="match status" value="1"/>
</dbReference>
<gene>
    <name evidence="13" type="ORF">P879_10337</name>
</gene>
<dbReference type="AlphaFoldDB" id="A0A8T0CYG0"/>
<name>A0A8T0CYG0_9TREM</name>
<dbReference type="PRINTS" id="PR00421">
    <property type="entry name" value="THIOREDOXIN"/>
</dbReference>
<evidence type="ECO:0000259" key="12">
    <source>
        <dbReference type="PROSITE" id="PS51352"/>
    </source>
</evidence>
<protein>
    <recommendedName>
        <fullName evidence="3">protein disulfide-isomerase</fullName>
        <ecNumber evidence="3">5.3.4.1</ecNumber>
    </recommendedName>
</protein>
<keyword evidence="7" id="KW-1015">Disulfide bond</keyword>
<dbReference type="PROSITE" id="PS51352">
    <property type="entry name" value="THIOREDOXIN_2"/>
    <property type="match status" value="2"/>
</dbReference>
<dbReference type="GO" id="GO:0034976">
    <property type="term" value="P:response to endoplasmic reticulum stress"/>
    <property type="evidence" value="ECO:0007669"/>
    <property type="project" value="TreeGrafter"/>
</dbReference>
<dbReference type="CDD" id="cd02983">
    <property type="entry name" value="P5_C"/>
    <property type="match status" value="1"/>
</dbReference>
<evidence type="ECO:0000256" key="11">
    <source>
        <dbReference type="SAM" id="MobiDB-lite"/>
    </source>
</evidence>
<dbReference type="PANTHER" id="PTHR45815">
    <property type="entry name" value="PROTEIN DISULFIDE-ISOMERASE A6"/>
    <property type="match status" value="1"/>
</dbReference>
<keyword evidence="9" id="KW-0676">Redox-active center</keyword>
<evidence type="ECO:0000256" key="8">
    <source>
        <dbReference type="ARBA" id="ARBA00023235"/>
    </source>
</evidence>
<dbReference type="InterPro" id="IPR017937">
    <property type="entry name" value="Thioredoxin_CS"/>
</dbReference>
<dbReference type="GO" id="GO:0015035">
    <property type="term" value="F:protein-disulfide reductase activity"/>
    <property type="evidence" value="ECO:0007669"/>
    <property type="project" value="TreeGrafter"/>
</dbReference>
<evidence type="ECO:0000256" key="4">
    <source>
        <dbReference type="ARBA" id="ARBA00022729"/>
    </source>
</evidence>
<evidence type="ECO:0000256" key="9">
    <source>
        <dbReference type="ARBA" id="ARBA00023284"/>
    </source>
</evidence>
<proteinExistence type="inferred from homology"/>
<dbReference type="Pfam" id="PF00085">
    <property type="entry name" value="Thioredoxin"/>
    <property type="match status" value="2"/>
</dbReference>
<comment type="caution">
    <text evidence="13">The sequence shown here is derived from an EMBL/GenBank/DDBJ whole genome shotgun (WGS) entry which is preliminary data.</text>
</comment>
<evidence type="ECO:0000256" key="3">
    <source>
        <dbReference type="ARBA" id="ARBA00012723"/>
    </source>
</evidence>
<dbReference type="NCBIfam" id="TIGR01126">
    <property type="entry name" value="pdi_dom"/>
    <property type="match status" value="1"/>
</dbReference>
<sequence length="442" mass="49023">QPSNLQRPLSSLLFTGYSYLSVLSGTVLGLYSSDDDVVELTSENVSQMLSSDRIWFVEFYAPWCGHCQKLVPEWKKVASALKGVVEVAAVNTDEQPSLTSKYSIKSFPTILIFAKDKVAPIPYTGARNAFTITNEALQQVKRLVESRVNGESSDRSGGSGGDKSGDSDVVELTDSNFDEIVLNSEEPWLVEFYAPWCGHCKNLKPHWDRAAAELKGVMKVGAVDATVHNRLSQKYGIRGFPTIKFFDAGKKISEPVDYEGGRTSDDIVKWAQDKADALLPAPEVLELTSPSVFNEACEKHSICVISVLPTLYDCSSECRQNYLKILKEEAERLKKQKWGWIWVEALKQPNMEQRFEIGGSGYPAMVAVHSGKKRGATLRGAYSKDGIHEFLRALLLADPKMPLFPIQAMPEIQNVVAWDGQDAPPIEEDEIDLAELGLKVEL</sequence>
<evidence type="ECO:0000313" key="13">
    <source>
        <dbReference type="EMBL" id="KAF8560703.1"/>
    </source>
</evidence>
<dbReference type="PROSITE" id="PS00194">
    <property type="entry name" value="THIOREDOXIN_1"/>
    <property type="match status" value="2"/>
</dbReference>
<dbReference type="Proteomes" id="UP000699462">
    <property type="component" value="Unassembled WGS sequence"/>
</dbReference>
<dbReference type="EMBL" id="JTDF01022290">
    <property type="protein sequence ID" value="KAF8560703.1"/>
    <property type="molecule type" value="Genomic_DNA"/>
</dbReference>
<keyword evidence="4" id="KW-0732">Signal</keyword>
<dbReference type="EC" id="5.3.4.1" evidence="3"/>